<gene>
    <name evidence="6" type="ORF">A5888_002401</name>
    <name evidence="7" type="ORF">A5888_002443</name>
</gene>
<dbReference type="InterPro" id="IPR009057">
    <property type="entry name" value="Homeodomain-like_sf"/>
</dbReference>
<reference evidence="7" key="2">
    <citation type="submission" date="2017-05" db="EMBL/GenBank/DDBJ databases">
        <authorList>
            <consortium name="The Broad Institute Genomics Platform"/>
            <consortium name="The Broad Institute Genomic Center for Infectious Diseases"/>
            <person name="Earl A."/>
            <person name="Manson A."/>
            <person name="Schwartman J."/>
            <person name="Gilmore M."/>
            <person name="Abouelleil A."/>
            <person name="Cao P."/>
            <person name="Chapman S."/>
            <person name="Cusick C."/>
            <person name="Shea T."/>
            <person name="Young S."/>
            <person name="Neafsey D."/>
            <person name="Nusbaum C."/>
            <person name="Birren B."/>
        </authorList>
    </citation>
    <scope>NUCLEOTIDE SEQUENCE</scope>
    <source>
        <strain evidence="7">9E7_DIV0242</strain>
    </source>
</reference>
<name>A0A242K449_9ENTE</name>
<dbReference type="PANTHER" id="PTHR30514">
    <property type="entry name" value="GLUCOKINASE"/>
    <property type="match status" value="1"/>
</dbReference>
<feature type="domain" description="SIS" evidence="5">
    <location>
        <begin position="117"/>
        <end position="257"/>
    </location>
</feature>
<dbReference type="GO" id="GO:0097367">
    <property type="term" value="F:carbohydrate derivative binding"/>
    <property type="evidence" value="ECO:0007669"/>
    <property type="project" value="InterPro"/>
</dbReference>
<evidence type="ECO:0000256" key="2">
    <source>
        <dbReference type="ARBA" id="ARBA00023125"/>
    </source>
</evidence>
<dbReference type="Gene3D" id="1.10.10.10">
    <property type="entry name" value="Winged helix-like DNA-binding domain superfamily/Winged helix DNA-binding domain"/>
    <property type="match status" value="1"/>
</dbReference>
<dbReference type="Proteomes" id="UP000195141">
    <property type="component" value="Chromosome"/>
</dbReference>
<dbReference type="PANTHER" id="PTHR30514:SF1">
    <property type="entry name" value="HTH-TYPE TRANSCRIPTIONAL REGULATOR HEXR-RELATED"/>
    <property type="match status" value="1"/>
</dbReference>
<dbReference type="GO" id="GO:0003700">
    <property type="term" value="F:DNA-binding transcription factor activity"/>
    <property type="evidence" value="ECO:0007669"/>
    <property type="project" value="InterPro"/>
</dbReference>
<reference evidence="7" key="3">
    <citation type="submission" date="2024-03" db="EMBL/GenBank/DDBJ databases">
        <title>The Genome Sequence of Enterococcus sp. DIV0242b.</title>
        <authorList>
            <consortium name="The Broad Institute Genomics Platform"/>
            <consortium name="The Broad Institute Microbial Omics Core"/>
            <consortium name="The Broad Institute Genomic Center for Infectious Diseases"/>
            <person name="Earl A."/>
            <person name="Manson A."/>
            <person name="Gilmore M."/>
            <person name="Schwartman J."/>
            <person name="Shea T."/>
            <person name="Abouelleil A."/>
            <person name="Cao P."/>
            <person name="Chapman S."/>
            <person name="Cusick C."/>
            <person name="Young S."/>
            <person name="Neafsey D."/>
            <person name="Nusbaum C."/>
            <person name="Birren B."/>
        </authorList>
    </citation>
    <scope>NUCLEOTIDE SEQUENCE</scope>
    <source>
        <strain evidence="7">9E7_DIV0242</strain>
    </source>
</reference>
<dbReference type="Pfam" id="PF01418">
    <property type="entry name" value="HTH_6"/>
    <property type="match status" value="1"/>
</dbReference>
<dbReference type="GO" id="GO:1901135">
    <property type="term" value="P:carbohydrate derivative metabolic process"/>
    <property type="evidence" value="ECO:0007669"/>
    <property type="project" value="InterPro"/>
</dbReference>
<dbReference type="SUPFAM" id="SSF53697">
    <property type="entry name" value="SIS domain"/>
    <property type="match status" value="1"/>
</dbReference>
<keyword evidence="8" id="KW-1185">Reference proteome</keyword>
<evidence type="ECO:0000313" key="8">
    <source>
        <dbReference type="Proteomes" id="UP000195141"/>
    </source>
</evidence>
<dbReference type="InterPro" id="IPR035472">
    <property type="entry name" value="RpiR-like_SIS"/>
</dbReference>
<dbReference type="EMBL" id="NGMM01000004">
    <property type="protein sequence ID" value="OTP14300.1"/>
    <property type="molecule type" value="Genomic_DNA"/>
</dbReference>
<dbReference type="OrthoDB" id="1648815at2"/>
<protein>
    <recommendedName>
        <fullName evidence="9">RpiR family phosphosugar-binding transcriptional regulator</fullName>
    </recommendedName>
</protein>
<dbReference type="InterPro" id="IPR036388">
    <property type="entry name" value="WH-like_DNA-bd_sf"/>
</dbReference>
<dbReference type="InterPro" id="IPR047640">
    <property type="entry name" value="RpiR-like"/>
</dbReference>
<evidence type="ECO:0000256" key="3">
    <source>
        <dbReference type="ARBA" id="ARBA00023163"/>
    </source>
</evidence>
<dbReference type="PROSITE" id="PS51464">
    <property type="entry name" value="SIS"/>
    <property type="match status" value="1"/>
</dbReference>
<dbReference type="EMBL" id="CP147247">
    <property type="protein sequence ID" value="WYJ90686.1"/>
    <property type="molecule type" value="Genomic_DNA"/>
</dbReference>
<dbReference type="InterPro" id="IPR000281">
    <property type="entry name" value="HTH_RpiR"/>
</dbReference>
<dbReference type="CDD" id="cd05013">
    <property type="entry name" value="SIS_RpiR"/>
    <property type="match status" value="1"/>
</dbReference>
<keyword evidence="1" id="KW-0805">Transcription regulation</keyword>
<dbReference type="RefSeq" id="WP_086349852.1">
    <property type="nucleotide sequence ID" value="NZ_CP147247.1"/>
</dbReference>
<feature type="domain" description="HTH rpiR-type" evidence="4">
    <location>
        <begin position="1"/>
        <end position="77"/>
    </location>
</feature>
<evidence type="ECO:0000313" key="6">
    <source>
        <dbReference type="EMBL" id="OTP14300.1"/>
    </source>
</evidence>
<keyword evidence="2" id="KW-0238">DNA-binding</keyword>
<evidence type="ECO:0000313" key="7">
    <source>
        <dbReference type="EMBL" id="WYJ90686.1"/>
    </source>
</evidence>
<accession>A0A242K449</accession>
<dbReference type="PROSITE" id="PS51071">
    <property type="entry name" value="HTH_RPIR"/>
    <property type="match status" value="1"/>
</dbReference>
<dbReference type="GO" id="GO:0003677">
    <property type="term" value="F:DNA binding"/>
    <property type="evidence" value="ECO:0007669"/>
    <property type="project" value="UniProtKB-KW"/>
</dbReference>
<dbReference type="InterPro" id="IPR046348">
    <property type="entry name" value="SIS_dom_sf"/>
</dbReference>
<evidence type="ECO:0000259" key="5">
    <source>
        <dbReference type="PROSITE" id="PS51464"/>
    </source>
</evidence>
<reference evidence="6" key="1">
    <citation type="submission" date="2017-05" db="EMBL/GenBank/DDBJ databases">
        <title>The Genome Sequence of Enterococcus sp. 9E7_DIV0242.</title>
        <authorList>
            <consortium name="The Broad Institute Genomics Platform"/>
            <consortium name="The Broad Institute Genomic Center for Infectious Diseases"/>
            <person name="Earl A."/>
            <person name="Manson A."/>
            <person name="Schwartman J."/>
            <person name="Gilmore M."/>
            <person name="Abouelleil A."/>
            <person name="Cao P."/>
            <person name="Chapman S."/>
            <person name="Cusick C."/>
            <person name="Shea T."/>
            <person name="Young S."/>
            <person name="Neafsey D."/>
            <person name="Nusbaum C."/>
            <person name="Birren B."/>
        </authorList>
    </citation>
    <scope>NUCLEOTIDE SEQUENCE [LARGE SCALE GENOMIC DNA]</scope>
    <source>
        <strain evidence="6">9E7_DIV0242</strain>
    </source>
</reference>
<dbReference type="InterPro" id="IPR001347">
    <property type="entry name" value="SIS_dom"/>
</dbReference>
<evidence type="ECO:0008006" key="9">
    <source>
        <dbReference type="Google" id="ProtNLM"/>
    </source>
</evidence>
<dbReference type="AlphaFoldDB" id="A0A242K449"/>
<organism evidence="6">
    <name type="scientific">Candidatus Enterococcus clewellii</name>
    <dbReference type="NCBI Taxonomy" id="1834193"/>
    <lineage>
        <taxon>Bacteria</taxon>
        <taxon>Bacillati</taxon>
        <taxon>Bacillota</taxon>
        <taxon>Bacilli</taxon>
        <taxon>Lactobacillales</taxon>
        <taxon>Enterococcaceae</taxon>
        <taxon>Enterococcus</taxon>
    </lineage>
</organism>
<keyword evidence="3" id="KW-0804">Transcription</keyword>
<sequence length="276" mass="30584">MSYLENIHANYTYLTKSEKKVADYIVSSGEKVLHQTLVDIKKATMVGDATIVRFCQKLGYNGFSDLKIDIAKEGFPSSISNHSISSEETFVKVVENRLIKAIQETSVLADEEKLKLAVEYIHKAKNIYIFGVGSSGITARDMESRFLRGGVEAKAITDSHYQAMSASLFTEKDVVIALSLTGKTKDIYDALSIAKENKATIIAISNYVLSPIAQISDVILQTAIEEYLLNGGSLTGKVSQVFAIDLLITYYEKTYGINELQMREKVARSIINKQLN</sequence>
<dbReference type="Gene3D" id="3.40.50.10490">
    <property type="entry name" value="Glucose-6-phosphate isomerase like protein, domain 1"/>
    <property type="match status" value="1"/>
</dbReference>
<proteinExistence type="predicted"/>
<dbReference type="Pfam" id="PF01380">
    <property type="entry name" value="SIS"/>
    <property type="match status" value="1"/>
</dbReference>
<evidence type="ECO:0000259" key="4">
    <source>
        <dbReference type="PROSITE" id="PS51071"/>
    </source>
</evidence>
<evidence type="ECO:0000256" key="1">
    <source>
        <dbReference type="ARBA" id="ARBA00023015"/>
    </source>
</evidence>
<dbReference type="SUPFAM" id="SSF46689">
    <property type="entry name" value="Homeodomain-like"/>
    <property type="match status" value="1"/>
</dbReference>